<dbReference type="Proteomes" id="UP000053317">
    <property type="component" value="Unassembled WGS sequence"/>
</dbReference>
<reference evidence="3 4" key="1">
    <citation type="submission" date="2015-05" db="EMBL/GenBank/DDBJ databases">
        <title>Distinctive expansion of gene families associated with plant cell wall degradation and secondary metabolism in the genomes of grapevine trunk pathogens.</title>
        <authorList>
            <person name="Lawrence D.P."/>
            <person name="Travadon R."/>
            <person name="Rolshausen P.E."/>
            <person name="Baumgartner K."/>
        </authorList>
    </citation>
    <scope>NUCLEOTIDE SEQUENCE [LARGE SCALE GENOMIC DNA]</scope>
    <source>
        <strain evidence="3">UCRPC4</strain>
    </source>
</reference>
<sequence>MSTGVGPGDLNLVATVPLTMVTFSQINSNETTLSTFIQIGSINILPPVPTQGVDPEPQIDPFYDYDTRAAIHGNVSPKEDLSVPKKNTIVPKQRERVENRTRTVDELAHKWECGQISAWEGPSVGDGNSTSYEDGVGTVSRFARSHTSTTYISLTAIESAQSDAGRAAPPTRSLQGGCKYEVAPSYLKRRIPYSEGSDTLEPPSESIKERLSTKEDEKLTKAMKDLYGRLLPTPESEQRRSKLVQKLENILKTRWPGYQIKVNVFGSTGNKLGTSDSDVDICVTTNCKPIENVCNLAELCARKGMERVVCIAGAKVPIVKIWDPEWQLACDINVNQYIAMENTAMIRTYVELDDRVRPLAMVIKHWTRKRILNDAGKRDEPRT</sequence>
<name>A0A0G2ETU5_PHACM</name>
<evidence type="ECO:0000313" key="3">
    <source>
        <dbReference type="EMBL" id="KKY25614.1"/>
    </source>
</evidence>
<proteinExistence type="predicted"/>
<evidence type="ECO:0000256" key="1">
    <source>
        <dbReference type="SAM" id="MobiDB-lite"/>
    </source>
</evidence>
<dbReference type="SUPFAM" id="SSF81301">
    <property type="entry name" value="Nucleotidyltransferase"/>
    <property type="match status" value="1"/>
</dbReference>
<feature type="domain" description="Poly(A) RNA polymerase mitochondrial-like central palm" evidence="2">
    <location>
        <begin position="219"/>
        <end position="350"/>
    </location>
</feature>
<gene>
    <name evidence="3" type="ORF">UCRPC4_g01685</name>
</gene>
<reference evidence="3 4" key="2">
    <citation type="submission" date="2015-05" db="EMBL/GenBank/DDBJ databases">
        <authorList>
            <person name="Morales-Cruz A."/>
            <person name="Amrine K.C."/>
            <person name="Cantu D."/>
        </authorList>
    </citation>
    <scope>NUCLEOTIDE SEQUENCE [LARGE SCALE GENOMIC DNA]</scope>
    <source>
        <strain evidence="3">UCRPC4</strain>
    </source>
</reference>
<feature type="region of interest" description="Disordered" evidence="1">
    <location>
        <begin position="193"/>
        <end position="213"/>
    </location>
</feature>
<dbReference type="AlphaFoldDB" id="A0A0G2ETU5"/>
<dbReference type="Pfam" id="PF22600">
    <property type="entry name" value="MTPAP-like_central"/>
    <property type="match status" value="1"/>
</dbReference>
<evidence type="ECO:0000313" key="4">
    <source>
        <dbReference type="Proteomes" id="UP000053317"/>
    </source>
</evidence>
<dbReference type="InterPro" id="IPR054708">
    <property type="entry name" value="MTPAP-like_central"/>
</dbReference>
<evidence type="ECO:0000259" key="2">
    <source>
        <dbReference type="Pfam" id="PF22600"/>
    </source>
</evidence>
<keyword evidence="4" id="KW-1185">Reference proteome</keyword>
<dbReference type="GO" id="GO:0010605">
    <property type="term" value="P:negative regulation of macromolecule metabolic process"/>
    <property type="evidence" value="ECO:0007669"/>
    <property type="project" value="UniProtKB-ARBA"/>
</dbReference>
<organism evidence="3 4">
    <name type="scientific">Phaeomoniella chlamydospora</name>
    <name type="common">Phaeoacremonium chlamydosporum</name>
    <dbReference type="NCBI Taxonomy" id="158046"/>
    <lineage>
        <taxon>Eukaryota</taxon>
        <taxon>Fungi</taxon>
        <taxon>Dikarya</taxon>
        <taxon>Ascomycota</taxon>
        <taxon>Pezizomycotina</taxon>
        <taxon>Eurotiomycetes</taxon>
        <taxon>Chaetothyriomycetidae</taxon>
        <taxon>Phaeomoniellales</taxon>
        <taxon>Phaeomoniellaceae</taxon>
        <taxon>Phaeomoniella</taxon>
    </lineage>
</organism>
<comment type="caution">
    <text evidence="3">The sequence shown here is derived from an EMBL/GenBank/DDBJ whole genome shotgun (WGS) entry which is preliminary data.</text>
</comment>
<dbReference type="GO" id="GO:0016779">
    <property type="term" value="F:nucleotidyltransferase activity"/>
    <property type="evidence" value="ECO:0007669"/>
    <property type="project" value="UniProtKB-ARBA"/>
</dbReference>
<dbReference type="OrthoDB" id="2274644at2759"/>
<dbReference type="EMBL" id="LCWF01000040">
    <property type="protein sequence ID" value="KKY25614.1"/>
    <property type="molecule type" value="Genomic_DNA"/>
</dbReference>
<accession>A0A0G2ETU5</accession>
<dbReference type="GO" id="GO:0031123">
    <property type="term" value="P:RNA 3'-end processing"/>
    <property type="evidence" value="ECO:0007669"/>
    <property type="project" value="TreeGrafter"/>
</dbReference>
<dbReference type="PANTHER" id="PTHR12271:SF113">
    <property type="entry name" value="POLY(A) RNA POLYMERASE CID11"/>
    <property type="match status" value="1"/>
</dbReference>
<dbReference type="PANTHER" id="PTHR12271">
    <property type="entry name" value="POLY A POLYMERASE CID PAP -RELATED"/>
    <property type="match status" value="1"/>
</dbReference>
<dbReference type="Gene3D" id="1.10.1410.10">
    <property type="match status" value="1"/>
</dbReference>
<dbReference type="Gene3D" id="3.30.460.10">
    <property type="entry name" value="Beta Polymerase, domain 2"/>
    <property type="match status" value="1"/>
</dbReference>
<dbReference type="CDD" id="cd05402">
    <property type="entry name" value="NT_PAP_TUTase"/>
    <property type="match status" value="1"/>
</dbReference>
<dbReference type="InterPro" id="IPR043519">
    <property type="entry name" value="NT_sf"/>
</dbReference>
<protein>
    <submittedName>
        <fullName evidence="3">Putative pap 25a associated domain-containing protein</fullName>
    </submittedName>
</protein>